<protein>
    <submittedName>
        <fullName evidence="4">6-phosphogluconolactonase</fullName>
    </submittedName>
</protein>
<dbReference type="EMBL" id="UGVE01000001">
    <property type="protein sequence ID" value="SUD96102.1"/>
    <property type="molecule type" value="Genomic_DNA"/>
</dbReference>
<feature type="region of interest" description="Disordered" evidence="3">
    <location>
        <begin position="54"/>
        <end position="97"/>
    </location>
</feature>
<evidence type="ECO:0000256" key="1">
    <source>
        <dbReference type="ARBA" id="ARBA00005564"/>
    </source>
</evidence>
<evidence type="ECO:0000256" key="3">
    <source>
        <dbReference type="SAM" id="MobiDB-lite"/>
    </source>
</evidence>
<proteinExistence type="inferred from homology"/>
<dbReference type="InterPro" id="IPR050282">
    <property type="entry name" value="Cycloisomerase_2"/>
</dbReference>
<sequence length="514" mass="50572">MAKLFTAQAARICSATGQPSPAPIPPSQRRTHGLQGAALVMAAALSVGLTACGGGDDGGTTPPTGNNAPAPTPTPTPTPAPAPSPAPAPTPTPVPATYSVGGTVSGLAAGKSVTLLNNGGDAVTVGANGSFQFPTRLAQGKPYAATVGTRPSGENCTVANGTGTVGTANVTNIAVTCTLRPLFGYAVNSLDGTVSAYTLDATTGLPTQIGSTAVSVGNEPLSLTIDPAGKFVYVANANDNTVTTLSINQTTGALTVVGSPTPTGSQPYSITRTPSGKFVYTANFGDNTLSAFSVNTTTGALSSPATVIPAGVNPYTIATNSAGTFAYVVNADTANTTGTAMAFAINSTTGLLTQVGSTVTAGSVPQYITLTPDGKFAYVANSGDNTLGVYSIDGTGALTASGSPVTAGTNPYTMAVSPAGNFLYVVNILSNNVSVFSINAANGALTLVDTTATGANPVTIVINPAGTFAYVVTANDNTVTAYSINATTGKLTAVPSGTAATGLLPRGMALVAVP</sequence>
<evidence type="ECO:0000256" key="2">
    <source>
        <dbReference type="ARBA" id="ARBA00022526"/>
    </source>
</evidence>
<dbReference type="AlphaFoldDB" id="A0AAJ5D3D5"/>
<evidence type="ECO:0000313" key="5">
    <source>
        <dbReference type="Proteomes" id="UP000255008"/>
    </source>
</evidence>
<reference evidence="4 5" key="1">
    <citation type="submission" date="2018-06" db="EMBL/GenBank/DDBJ databases">
        <authorList>
            <consortium name="Pathogen Informatics"/>
            <person name="Doyle S."/>
        </authorList>
    </citation>
    <scope>NUCLEOTIDE SEQUENCE [LARGE SCALE GENOMIC DNA]</scope>
    <source>
        <strain evidence="4 5">NCTC10894</strain>
    </source>
</reference>
<dbReference type="PANTHER" id="PTHR30344">
    <property type="entry name" value="6-PHOSPHOGLUCONOLACTONASE-RELATED"/>
    <property type="match status" value="1"/>
</dbReference>
<dbReference type="Pfam" id="PF10282">
    <property type="entry name" value="Lactonase"/>
    <property type="match status" value="3"/>
</dbReference>
<keyword evidence="2" id="KW-0119">Carbohydrate metabolism</keyword>
<dbReference type="Gene3D" id="2.130.10.10">
    <property type="entry name" value="YVTN repeat-like/Quinoprotein amine dehydrogenase"/>
    <property type="match status" value="3"/>
</dbReference>
<gene>
    <name evidence="4" type="ORF">NCTC10894_00434</name>
</gene>
<dbReference type="InterPro" id="IPR015943">
    <property type="entry name" value="WD40/YVTN_repeat-like_dom_sf"/>
</dbReference>
<keyword evidence="2" id="KW-0313">Glucose metabolism</keyword>
<dbReference type="InterPro" id="IPR011048">
    <property type="entry name" value="Haem_d1_sf"/>
</dbReference>
<feature type="compositionally biased region" description="Low complexity" evidence="3">
    <location>
        <begin position="59"/>
        <end position="69"/>
    </location>
</feature>
<dbReference type="PANTHER" id="PTHR30344:SF1">
    <property type="entry name" value="6-PHOSPHOGLUCONOLACTONASE"/>
    <property type="match status" value="1"/>
</dbReference>
<comment type="caution">
    <text evidence="4">The sequence shown here is derived from an EMBL/GenBank/DDBJ whole genome shotgun (WGS) entry which is preliminary data.</text>
</comment>
<dbReference type="Proteomes" id="UP000255008">
    <property type="component" value="Unassembled WGS sequence"/>
</dbReference>
<name>A0AAJ5D3D5_9RALS</name>
<dbReference type="GO" id="GO:0017057">
    <property type="term" value="F:6-phosphogluconolactonase activity"/>
    <property type="evidence" value="ECO:0007669"/>
    <property type="project" value="TreeGrafter"/>
</dbReference>
<evidence type="ECO:0000313" key="4">
    <source>
        <dbReference type="EMBL" id="SUD96102.1"/>
    </source>
</evidence>
<dbReference type="SUPFAM" id="SSF51004">
    <property type="entry name" value="C-terminal (heme d1) domain of cytochrome cd1-nitrite reductase"/>
    <property type="match status" value="1"/>
</dbReference>
<dbReference type="GO" id="GO:0006006">
    <property type="term" value="P:glucose metabolic process"/>
    <property type="evidence" value="ECO:0007669"/>
    <property type="project" value="UniProtKB-KW"/>
</dbReference>
<accession>A0AAJ5D3D5</accession>
<dbReference type="RefSeq" id="WP_062737566.1">
    <property type="nucleotide sequence ID" value="NZ_BAAAEC010000001.1"/>
</dbReference>
<feature type="compositionally biased region" description="Pro residues" evidence="3">
    <location>
        <begin position="70"/>
        <end position="94"/>
    </location>
</feature>
<organism evidence="4 5">
    <name type="scientific">Ralstonia mannitolilytica</name>
    <dbReference type="NCBI Taxonomy" id="105219"/>
    <lineage>
        <taxon>Bacteria</taxon>
        <taxon>Pseudomonadati</taxon>
        <taxon>Pseudomonadota</taxon>
        <taxon>Betaproteobacteria</taxon>
        <taxon>Burkholderiales</taxon>
        <taxon>Burkholderiaceae</taxon>
        <taxon>Ralstonia</taxon>
    </lineage>
</organism>
<comment type="similarity">
    <text evidence="1">Belongs to the cycloisomerase 2 family.</text>
</comment>
<dbReference type="GO" id="GO:0005829">
    <property type="term" value="C:cytosol"/>
    <property type="evidence" value="ECO:0007669"/>
    <property type="project" value="TreeGrafter"/>
</dbReference>
<dbReference type="InterPro" id="IPR019405">
    <property type="entry name" value="Lactonase_7-beta_prop"/>
</dbReference>